<dbReference type="InterPro" id="IPR012406">
    <property type="entry name" value="UreE"/>
</dbReference>
<feature type="domain" description="UreE urease accessory N-terminal" evidence="7">
    <location>
        <begin position="3"/>
        <end position="64"/>
    </location>
</feature>
<keyword evidence="3 5" id="KW-0533">Nickel</keyword>
<keyword evidence="2 5" id="KW-0963">Cytoplasm</keyword>
<keyword evidence="4 5" id="KW-0143">Chaperone</keyword>
<reference evidence="8" key="1">
    <citation type="submission" date="2019-03" db="EMBL/GenBank/DDBJ databases">
        <title>Metabolic reconstructions from genomes of highly enriched 'Candidatus Accumulibacter' and 'Candidatus Competibacter' bioreactor populations.</title>
        <authorList>
            <person name="Annavajhala M.K."/>
            <person name="Welles L."/>
            <person name="Abbas B."/>
            <person name="Sorokin D."/>
            <person name="Park H."/>
            <person name="Van Loosdrecht M."/>
            <person name="Chandran K."/>
        </authorList>
    </citation>
    <scope>NUCLEOTIDE SEQUENCE</scope>
    <source>
        <strain evidence="8">SBR_L</strain>
    </source>
</reference>
<organism evidence="8 9">
    <name type="scientific">Candidatus Accumulibacter contiguus</name>
    <dbReference type="NCBI Taxonomy" id="2954381"/>
    <lineage>
        <taxon>Bacteria</taxon>
        <taxon>Pseudomonadati</taxon>
        <taxon>Pseudomonadota</taxon>
        <taxon>Betaproteobacteria</taxon>
        <taxon>Candidatus Accumulibacter</taxon>
    </lineage>
</organism>
<dbReference type="CDD" id="cd00571">
    <property type="entry name" value="UreE"/>
    <property type="match status" value="1"/>
</dbReference>
<dbReference type="Gene3D" id="2.60.260.20">
    <property type="entry name" value="Urease metallochaperone UreE, N-terminal domain"/>
    <property type="match status" value="1"/>
</dbReference>
<dbReference type="InterPro" id="IPR007864">
    <property type="entry name" value="UreE_C_dom"/>
</dbReference>
<dbReference type="Gene3D" id="3.30.70.790">
    <property type="entry name" value="UreE, C-terminal domain"/>
    <property type="match status" value="1"/>
</dbReference>
<dbReference type="SMART" id="SM00988">
    <property type="entry name" value="UreE_N"/>
    <property type="match status" value="1"/>
</dbReference>
<dbReference type="Proteomes" id="UP000886469">
    <property type="component" value="Unassembled WGS sequence"/>
</dbReference>
<dbReference type="SUPFAM" id="SSF69737">
    <property type="entry name" value="Urease metallochaperone UreE, C-terminal domain"/>
    <property type="match status" value="1"/>
</dbReference>
<dbReference type="HAMAP" id="MF_00822">
    <property type="entry name" value="UreE"/>
    <property type="match status" value="1"/>
</dbReference>
<feature type="compositionally biased region" description="Basic residues" evidence="6">
    <location>
        <begin position="170"/>
        <end position="179"/>
    </location>
</feature>
<comment type="function">
    <text evidence="5">Involved in urease metallocenter assembly. Binds nickel. Probably functions as a nickel donor during metallocenter assembly.</text>
</comment>
<name>A0ABX1TFP2_9PROT</name>
<dbReference type="InterPro" id="IPR004029">
    <property type="entry name" value="UreE_N"/>
</dbReference>
<accession>A0ABX1TFP2</accession>
<evidence type="ECO:0000256" key="1">
    <source>
        <dbReference type="ARBA" id="ARBA00004496"/>
    </source>
</evidence>
<feature type="compositionally biased region" description="Basic and acidic residues" evidence="6">
    <location>
        <begin position="142"/>
        <end position="160"/>
    </location>
</feature>
<evidence type="ECO:0000259" key="7">
    <source>
        <dbReference type="SMART" id="SM00988"/>
    </source>
</evidence>
<evidence type="ECO:0000313" key="9">
    <source>
        <dbReference type="Proteomes" id="UP000886469"/>
    </source>
</evidence>
<evidence type="ECO:0000256" key="4">
    <source>
        <dbReference type="ARBA" id="ARBA00023186"/>
    </source>
</evidence>
<gene>
    <name evidence="5 8" type="primary">ureE</name>
    <name evidence="8" type="ORF">E4Q08_18260</name>
</gene>
<evidence type="ECO:0000256" key="3">
    <source>
        <dbReference type="ARBA" id="ARBA00022596"/>
    </source>
</evidence>
<proteinExistence type="inferred from homology"/>
<evidence type="ECO:0000313" key="8">
    <source>
        <dbReference type="EMBL" id="NMQ07047.1"/>
    </source>
</evidence>
<dbReference type="Pfam" id="PF02814">
    <property type="entry name" value="UreE_N"/>
    <property type="match status" value="1"/>
</dbReference>
<protein>
    <recommendedName>
        <fullName evidence="5">Urease accessory protein UreE</fullName>
    </recommendedName>
</protein>
<dbReference type="Pfam" id="PF05194">
    <property type="entry name" value="UreE_C"/>
    <property type="match status" value="1"/>
</dbReference>
<comment type="caution">
    <text evidence="8">The sequence shown here is derived from an EMBL/GenBank/DDBJ whole genome shotgun (WGS) entry which is preliminary data.</text>
</comment>
<sequence length="185" mass="19937">MLFAESFADRETPACDRLVLPYDARRKSRQRVTLASGEEMGYVFPAGTVLRHGDRLLTGNGRVVAVEAAPEALLEVCAGDPLQLIRAAYHLGNRHVPVQLGERSLLIQADHVLAEMLLGLGCVVSEVEAPFDPEGGAYGAHAHGDAHAGGHDGHDYRLERPGATSDAHHPGHGPHRSPAKIHEFR</sequence>
<comment type="similarity">
    <text evidence="5">Belongs to the UreE family.</text>
</comment>
<evidence type="ECO:0000256" key="2">
    <source>
        <dbReference type="ARBA" id="ARBA00022490"/>
    </source>
</evidence>
<dbReference type="EMBL" id="SPMX01000061">
    <property type="protein sequence ID" value="NMQ07047.1"/>
    <property type="molecule type" value="Genomic_DNA"/>
</dbReference>
<keyword evidence="9" id="KW-1185">Reference proteome</keyword>
<feature type="region of interest" description="Disordered" evidence="6">
    <location>
        <begin position="135"/>
        <end position="185"/>
    </location>
</feature>
<dbReference type="SUPFAM" id="SSF69287">
    <property type="entry name" value="Urease metallochaperone UreE, N-terminal domain"/>
    <property type="match status" value="1"/>
</dbReference>
<evidence type="ECO:0000256" key="6">
    <source>
        <dbReference type="SAM" id="MobiDB-lite"/>
    </source>
</evidence>
<comment type="subcellular location">
    <subcellularLocation>
        <location evidence="1 5">Cytoplasm</location>
    </subcellularLocation>
</comment>
<dbReference type="InterPro" id="IPR036118">
    <property type="entry name" value="UreE_N_sf"/>
</dbReference>
<dbReference type="RefSeq" id="WP_169071423.1">
    <property type="nucleotide sequence ID" value="NZ_JAZKUC010000002.1"/>
</dbReference>
<dbReference type="NCBIfam" id="NF009751">
    <property type="entry name" value="PRK13261.1-1"/>
    <property type="match status" value="1"/>
</dbReference>
<evidence type="ECO:0000256" key="5">
    <source>
        <dbReference type="HAMAP-Rule" id="MF_00822"/>
    </source>
</evidence>